<keyword evidence="2" id="KW-0732">Signal</keyword>
<keyword evidence="1" id="KW-0812">Transmembrane</keyword>
<keyword evidence="4" id="KW-1185">Reference proteome</keyword>
<evidence type="ECO:0000313" key="4">
    <source>
        <dbReference type="Proteomes" id="UP001054902"/>
    </source>
</evidence>
<comment type="caution">
    <text evidence="3">The sequence shown here is derived from an EMBL/GenBank/DDBJ whole genome shotgun (WGS) entry which is preliminary data.</text>
</comment>
<feature type="transmembrane region" description="Helical" evidence="1">
    <location>
        <begin position="159"/>
        <end position="179"/>
    </location>
</feature>
<feature type="signal peptide" evidence="2">
    <location>
        <begin position="1"/>
        <end position="24"/>
    </location>
</feature>
<gene>
    <name evidence="3" type="ORF">CTEN210_13982</name>
</gene>
<feature type="chain" id="PRO_5042166570" description="Post-GPI attachment to proteins factor 3" evidence="2">
    <location>
        <begin position="25"/>
        <end position="315"/>
    </location>
</feature>
<proteinExistence type="predicted"/>
<dbReference type="EMBL" id="BLLK01000058">
    <property type="protein sequence ID" value="GFH57506.1"/>
    <property type="molecule type" value="Genomic_DNA"/>
</dbReference>
<evidence type="ECO:0000313" key="3">
    <source>
        <dbReference type="EMBL" id="GFH57506.1"/>
    </source>
</evidence>
<reference evidence="3 4" key="1">
    <citation type="journal article" date="2021" name="Sci. Rep.">
        <title>The genome of the diatom Chaetoceros tenuissimus carries an ancient integrated fragment of an extant virus.</title>
        <authorList>
            <person name="Hongo Y."/>
            <person name="Kimura K."/>
            <person name="Takaki Y."/>
            <person name="Yoshida Y."/>
            <person name="Baba S."/>
            <person name="Kobayashi G."/>
            <person name="Nagasaki K."/>
            <person name="Hano T."/>
            <person name="Tomaru Y."/>
        </authorList>
    </citation>
    <scope>NUCLEOTIDE SEQUENCE [LARGE SCALE GENOMIC DNA]</scope>
    <source>
        <strain evidence="3 4">NIES-3715</strain>
    </source>
</reference>
<feature type="transmembrane region" description="Helical" evidence="1">
    <location>
        <begin position="199"/>
        <end position="217"/>
    </location>
</feature>
<dbReference type="Proteomes" id="UP001054902">
    <property type="component" value="Unassembled WGS sequence"/>
</dbReference>
<protein>
    <recommendedName>
        <fullName evidence="5">Post-GPI attachment to proteins factor 3</fullName>
    </recommendedName>
</protein>
<evidence type="ECO:0008006" key="5">
    <source>
        <dbReference type="Google" id="ProtNLM"/>
    </source>
</evidence>
<name>A0AAD3D431_9STRA</name>
<sequence>MKRYSSRSFVALCIALAMCQKAAAFSNIPPKIKIHSRISMTATEIPMFGSNEGLPSHSSMNLDLPDRTQPTVSKSRASFIVSLVSSNQIMPNLQCLFLRLQSIMRSSSKGAAVAIRQSWWCFPMIVVSALPIYSLLFLQEFARMPSFWQFRDVSYLKDMPVLVSGFLASNIFYILSGLYLMDCIPNRSKKSSHTARTPLLGVMVFASGMVSLLYHAFQSFGGLNVAESLCFIDHGVAFSSACYFLRKCGMPSIKTLSIGVPSLLLLAFPGDSYPVIHSIWHAMSAGTTISWAFDGVDRRQRFISKTLQARKDITI</sequence>
<evidence type="ECO:0000256" key="2">
    <source>
        <dbReference type="SAM" id="SignalP"/>
    </source>
</evidence>
<organism evidence="3 4">
    <name type="scientific">Chaetoceros tenuissimus</name>
    <dbReference type="NCBI Taxonomy" id="426638"/>
    <lineage>
        <taxon>Eukaryota</taxon>
        <taxon>Sar</taxon>
        <taxon>Stramenopiles</taxon>
        <taxon>Ochrophyta</taxon>
        <taxon>Bacillariophyta</taxon>
        <taxon>Coscinodiscophyceae</taxon>
        <taxon>Chaetocerotophycidae</taxon>
        <taxon>Chaetocerotales</taxon>
        <taxon>Chaetocerotaceae</taxon>
        <taxon>Chaetoceros</taxon>
    </lineage>
</organism>
<accession>A0AAD3D431</accession>
<dbReference type="AlphaFoldDB" id="A0AAD3D431"/>
<keyword evidence="1" id="KW-0472">Membrane</keyword>
<feature type="transmembrane region" description="Helical" evidence="1">
    <location>
        <begin position="119"/>
        <end position="139"/>
    </location>
</feature>
<evidence type="ECO:0000256" key="1">
    <source>
        <dbReference type="SAM" id="Phobius"/>
    </source>
</evidence>
<keyword evidence="1" id="KW-1133">Transmembrane helix</keyword>